<evidence type="ECO:0000313" key="10">
    <source>
        <dbReference type="EMBL" id="OAN49661.1"/>
    </source>
</evidence>
<dbReference type="Gene3D" id="1.10.287.130">
    <property type="match status" value="1"/>
</dbReference>
<name>A0A178MLT0_9PROT</name>
<dbReference type="GO" id="GO:0000155">
    <property type="term" value="F:phosphorelay sensor kinase activity"/>
    <property type="evidence" value="ECO:0007669"/>
    <property type="project" value="InterPro"/>
</dbReference>
<keyword evidence="3" id="KW-0597">Phosphoprotein</keyword>
<dbReference type="CDD" id="cd00082">
    <property type="entry name" value="HisKA"/>
    <property type="match status" value="1"/>
</dbReference>
<keyword evidence="7" id="KW-0812">Transmembrane</keyword>
<dbReference type="Gene3D" id="3.30.565.10">
    <property type="entry name" value="Histidine kinase-like ATPase, C-terminal domain"/>
    <property type="match status" value="1"/>
</dbReference>
<dbReference type="OrthoDB" id="9806130at2"/>
<feature type="transmembrane region" description="Helical" evidence="7">
    <location>
        <begin position="259"/>
        <end position="278"/>
    </location>
</feature>
<dbReference type="InterPro" id="IPR004358">
    <property type="entry name" value="Sig_transdc_His_kin-like_C"/>
</dbReference>
<evidence type="ECO:0000256" key="4">
    <source>
        <dbReference type="ARBA" id="ARBA00022679"/>
    </source>
</evidence>
<dbReference type="InterPro" id="IPR003594">
    <property type="entry name" value="HATPase_dom"/>
</dbReference>
<dbReference type="AlphaFoldDB" id="A0A178MLT0"/>
<dbReference type="SUPFAM" id="SSF47384">
    <property type="entry name" value="Homodimeric domain of signal transducing histidine kinase"/>
    <property type="match status" value="1"/>
</dbReference>
<dbReference type="PANTHER" id="PTHR43711">
    <property type="entry name" value="TWO-COMPONENT HISTIDINE KINASE"/>
    <property type="match status" value="1"/>
</dbReference>
<protein>
    <recommendedName>
        <fullName evidence="2">histidine kinase</fullName>
        <ecNumber evidence="2">2.7.13.3</ecNumber>
    </recommendedName>
</protein>
<dbReference type="FunFam" id="3.30.565.10:FF:000006">
    <property type="entry name" value="Sensor histidine kinase WalK"/>
    <property type="match status" value="1"/>
</dbReference>
<dbReference type="InterPro" id="IPR003661">
    <property type="entry name" value="HisK_dim/P_dom"/>
</dbReference>
<dbReference type="InterPro" id="IPR011622">
    <property type="entry name" value="7TMR_DISM_rcpt_extracell_dom2"/>
</dbReference>
<evidence type="ECO:0000256" key="6">
    <source>
        <dbReference type="ARBA" id="ARBA00023012"/>
    </source>
</evidence>
<feature type="chain" id="PRO_5008092050" description="histidine kinase" evidence="8">
    <location>
        <begin position="33"/>
        <end position="821"/>
    </location>
</feature>
<dbReference type="InterPro" id="IPR005467">
    <property type="entry name" value="His_kinase_dom"/>
</dbReference>
<dbReference type="EMBL" id="LWQT01000059">
    <property type="protein sequence ID" value="OAN49661.1"/>
    <property type="molecule type" value="Genomic_DNA"/>
</dbReference>
<evidence type="ECO:0000256" key="8">
    <source>
        <dbReference type="SAM" id="SignalP"/>
    </source>
</evidence>
<feature type="transmembrane region" description="Helical" evidence="7">
    <location>
        <begin position="221"/>
        <end position="239"/>
    </location>
</feature>
<dbReference type="Pfam" id="PF00512">
    <property type="entry name" value="HisKA"/>
    <property type="match status" value="1"/>
</dbReference>
<evidence type="ECO:0000313" key="11">
    <source>
        <dbReference type="Proteomes" id="UP000078428"/>
    </source>
</evidence>
<dbReference type="InterPro" id="IPR036890">
    <property type="entry name" value="HATPase_C_sf"/>
</dbReference>
<dbReference type="STRING" id="1285242.A6A04_19010"/>
<dbReference type="SMART" id="SM00387">
    <property type="entry name" value="HATPase_c"/>
    <property type="match status" value="1"/>
</dbReference>
<comment type="catalytic activity">
    <reaction evidence="1">
        <text>ATP + protein L-histidine = ADP + protein N-phospho-L-histidine.</text>
        <dbReference type="EC" id="2.7.13.3"/>
    </reaction>
</comment>
<keyword evidence="8" id="KW-0732">Signal</keyword>
<comment type="caution">
    <text evidence="10">The sequence shown here is derived from an EMBL/GenBank/DDBJ whole genome shotgun (WGS) entry which is preliminary data.</text>
</comment>
<dbReference type="InterPro" id="IPR050736">
    <property type="entry name" value="Sensor_HK_Regulatory"/>
</dbReference>
<evidence type="ECO:0000259" key="9">
    <source>
        <dbReference type="PROSITE" id="PS50109"/>
    </source>
</evidence>
<dbReference type="Pfam" id="PF00989">
    <property type="entry name" value="PAS"/>
    <property type="match status" value="1"/>
</dbReference>
<dbReference type="InterPro" id="IPR035965">
    <property type="entry name" value="PAS-like_dom_sf"/>
</dbReference>
<keyword evidence="7" id="KW-0472">Membrane</keyword>
<feature type="signal peptide" evidence="8">
    <location>
        <begin position="1"/>
        <end position="32"/>
    </location>
</feature>
<accession>A0A178MLT0</accession>
<dbReference type="CDD" id="cd00075">
    <property type="entry name" value="HATPase"/>
    <property type="match status" value="1"/>
</dbReference>
<dbReference type="Pfam" id="PF02518">
    <property type="entry name" value="HATPase_c"/>
    <property type="match status" value="1"/>
</dbReference>
<dbReference type="PRINTS" id="PR00344">
    <property type="entry name" value="BCTRLSENSOR"/>
</dbReference>
<dbReference type="Gene3D" id="3.30.450.20">
    <property type="entry name" value="PAS domain"/>
    <property type="match status" value="1"/>
</dbReference>
<evidence type="ECO:0000256" key="5">
    <source>
        <dbReference type="ARBA" id="ARBA00022777"/>
    </source>
</evidence>
<dbReference type="InterPro" id="IPR000014">
    <property type="entry name" value="PAS"/>
</dbReference>
<dbReference type="Proteomes" id="UP000078428">
    <property type="component" value="Unassembled WGS sequence"/>
</dbReference>
<dbReference type="PANTHER" id="PTHR43711:SF28">
    <property type="entry name" value="SENSOR HISTIDINE KINASE YXDK"/>
    <property type="match status" value="1"/>
</dbReference>
<dbReference type="EC" id="2.7.13.3" evidence="2"/>
<dbReference type="Pfam" id="PF07695">
    <property type="entry name" value="7TMR-DISM_7TM"/>
    <property type="match status" value="1"/>
</dbReference>
<keyword evidence="7" id="KW-1133">Transmembrane helix</keyword>
<gene>
    <name evidence="10" type="ORF">A6A04_19010</name>
</gene>
<dbReference type="Pfam" id="PF07696">
    <property type="entry name" value="7TMR-DISMED2"/>
    <property type="match status" value="1"/>
</dbReference>
<evidence type="ECO:0000256" key="2">
    <source>
        <dbReference type="ARBA" id="ARBA00012438"/>
    </source>
</evidence>
<keyword evidence="4" id="KW-0808">Transferase</keyword>
<dbReference type="SUPFAM" id="SSF55874">
    <property type="entry name" value="ATPase domain of HSP90 chaperone/DNA topoisomerase II/histidine kinase"/>
    <property type="match status" value="1"/>
</dbReference>
<keyword evidence="11" id="KW-1185">Reference proteome</keyword>
<feature type="domain" description="Histidine kinase" evidence="9">
    <location>
        <begin position="598"/>
        <end position="810"/>
    </location>
</feature>
<reference evidence="10 11" key="1">
    <citation type="submission" date="2016-04" db="EMBL/GenBank/DDBJ databases">
        <title>Draft genome sequence of freshwater magnetotactic bacteria Magnetospirillum marisnigri SP-1 and Magnetospirillum moscoviense BB-1.</title>
        <authorList>
            <person name="Koziaeva V."/>
            <person name="Dziuba M.V."/>
            <person name="Ivanov T.M."/>
            <person name="Kuznetsov B."/>
            <person name="Grouzdev D.S."/>
        </authorList>
    </citation>
    <scope>NUCLEOTIDE SEQUENCE [LARGE SCALE GENOMIC DNA]</scope>
    <source>
        <strain evidence="10 11">SP-1</strain>
    </source>
</reference>
<dbReference type="InterPro" id="IPR011623">
    <property type="entry name" value="7TMR_DISM_rcpt_extracell_dom1"/>
</dbReference>
<feature type="transmembrane region" description="Helical" evidence="7">
    <location>
        <begin position="290"/>
        <end position="307"/>
    </location>
</feature>
<keyword evidence="6" id="KW-0902">Two-component regulatory system</keyword>
<proteinExistence type="predicted"/>
<evidence type="ECO:0000256" key="3">
    <source>
        <dbReference type="ARBA" id="ARBA00022553"/>
    </source>
</evidence>
<keyword evidence="5" id="KW-0418">Kinase</keyword>
<feature type="transmembrane region" description="Helical" evidence="7">
    <location>
        <begin position="343"/>
        <end position="362"/>
    </location>
</feature>
<feature type="transmembrane region" description="Helical" evidence="7">
    <location>
        <begin position="313"/>
        <end position="334"/>
    </location>
</feature>
<sequence length="821" mass="89131">MGPLSKPCLRWGALAALALLVLTVSLSGRACAAVVLDDRVDFVDLAGRMDVLRDADGSLAIDDMARPDIANRFTPLNGDLTAGYDRAAYWLRIPINEVSRASGHWLLEVGGAYLDHVGLFTPGNGRGFHAVKTGDRTPFSTRPLPHRTFVFDLALPPGESQVIYLRIQSTSTLAVTARIWSKARFAAAAAAESLALGLVAGGMLVIALISLFQYAIGRDGLYLLHFAYVLAATTMFGSANGLLAQHVFPGSPILAERLTGVGASLMLGFGLAFTSRLLDLGAGFPRLGRAYSLAGWGLGACALSVLADAFQMVAPVISGAMVVFLPTTTVLALVQTLRGERGAIYFLLAMLVCLMALTLPALKALGLDQGLPVNTLVVQASVAVHTALLLLGLLHRSAGLNAVRLELSRRAERELERRVAERTAELAETNTTLAAEVAERRAAEGRLRESERQVRAILDAAPFPMLVVTYPEGRFMFLNQPAAELINIPTDSDLSGLRTRDFYVNPAERDQFIWKLRESGCVLGAELEIRRIPDERRWTLLSAVRFTYRNEEAVLICLNDISTRKLLEESLRLAGLRSEAALETSYQAMREQRNFLSMVSHEFRVPLAIIEAASQLLGIYSEADSEAQDEVAKIGRAVRRMSDLIDVCLADDRLDSNTMSLRVVEFDLASTLADLRDDKRPFAANRYLTLKANGPALIQADATLLRVAFSNLIDNALKFSPPESPVEVRIIADPEGIMVSVSDRGPGIALEEQPRIFEKFFRSTKADRIRGAGLGLYIVRRIIDLHGGSIAVDSMPGQGATFVVWLPLIPPPTAPIDGPMA</sequence>
<dbReference type="PROSITE" id="PS50109">
    <property type="entry name" value="HIS_KIN"/>
    <property type="match status" value="1"/>
</dbReference>
<dbReference type="CDD" id="cd00130">
    <property type="entry name" value="PAS"/>
    <property type="match status" value="1"/>
</dbReference>
<organism evidence="10 11">
    <name type="scientific">Paramagnetospirillum marisnigri</name>
    <dbReference type="NCBI Taxonomy" id="1285242"/>
    <lineage>
        <taxon>Bacteria</taxon>
        <taxon>Pseudomonadati</taxon>
        <taxon>Pseudomonadota</taxon>
        <taxon>Alphaproteobacteria</taxon>
        <taxon>Rhodospirillales</taxon>
        <taxon>Magnetospirillaceae</taxon>
        <taxon>Paramagnetospirillum</taxon>
    </lineage>
</organism>
<dbReference type="InterPro" id="IPR013767">
    <property type="entry name" value="PAS_fold"/>
</dbReference>
<dbReference type="SUPFAM" id="SSF55785">
    <property type="entry name" value="PYP-like sensor domain (PAS domain)"/>
    <property type="match status" value="1"/>
</dbReference>
<dbReference type="SMART" id="SM00388">
    <property type="entry name" value="HisKA"/>
    <property type="match status" value="1"/>
</dbReference>
<feature type="transmembrane region" description="Helical" evidence="7">
    <location>
        <begin position="194"/>
        <end position="214"/>
    </location>
</feature>
<evidence type="ECO:0000256" key="7">
    <source>
        <dbReference type="SAM" id="Phobius"/>
    </source>
</evidence>
<dbReference type="InterPro" id="IPR036097">
    <property type="entry name" value="HisK_dim/P_sf"/>
</dbReference>
<dbReference type="Gene3D" id="2.60.40.2380">
    <property type="match status" value="1"/>
</dbReference>
<evidence type="ECO:0000256" key="1">
    <source>
        <dbReference type="ARBA" id="ARBA00000085"/>
    </source>
</evidence>